<dbReference type="SMR" id="A0A3B6PU91"/>
<feature type="chain" id="PRO_5043179235" description="Laccase" evidence="10">
    <location>
        <begin position="21"/>
        <end position="581"/>
    </location>
</feature>
<dbReference type="Gramene" id="TraesKAR6B01G0466500.1">
    <property type="protein sequence ID" value="cds.TraesKAR6B01G0466500.1"/>
    <property type="gene ID" value="TraesKAR6B01G0466500"/>
</dbReference>
<dbReference type="AlphaFoldDB" id="A0A3B6PU91"/>
<dbReference type="Gramene" id="TraesMAC6B03G03632890.1">
    <property type="protein sequence ID" value="TraesMAC6B03G03632890.1"/>
    <property type="gene ID" value="TraesMAC6B03G03632890"/>
</dbReference>
<name>A0A3B6PU91_WHEAT</name>
<dbReference type="Gramene" id="TraesCS6B02G450100.2">
    <property type="protein sequence ID" value="TraesCS6B02G450100.2"/>
    <property type="gene ID" value="TraesCS6B02G450100"/>
</dbReference>
<gene>
    <name evidence="14" type="primary">LOC123135175</name>
</gene>
<keyword evidence="15" id="KW-1185">Reference proteome</keyword>
<dbReference type="Proteomes" id="UP000019116">
    <property type="component" value="Chromosome 6B"/>
</dbReference>
<evidence type="ECO:0000259" key="13">
    <source>
        <dbReference type="Pfam" id="PF07732"/>
    </source>
</evidence>
<dbReference type="Gramene" id="TraesJUL6B03G03665330.1">
    <property type="protein sequence ID" value="TraesJUL6B03G03665330.1"/>
    <property type="gene ID" value="TraesJUL6B03G03665330"/>
</dbReference>
<evidence type="ECO:0000256" key="9">
    <source>
        <dbReference type="SAM" id="MobiDB-lite"/>
    </source>
</evidence>
<feature type="domain" description="Plastocyanin-like" evidence="12">
    <location>
        <begin position="441"/>
        <end position="554"/>
    </location>
</feature>
<dbReference type="Gramene" id="TraesCS6B03G1249900.2">
    <property type="protein sequence ID" value="TraesCS6B03G1249900.2.CDS"/>
    <property type="gene ID" value="TraesCS6B03G1249900"/>
</dbReference>
<dbReference type="PROSITE" id="PS00080">
    <property type="entry name" value="MULTICOPPER_OXIDASE2"/>
    <property type="match status" value="1"/>
</dbReference>
<evidence type="ECO:0000259" key="11">
    <source>
        <dbReference type="Pfam" id="PF00394"/>
    </source>
</evidence>
<dbReference type="InterPro" id="IPR002355">
    <property type="entry name" value="Cu_oxidase_Cu_BS"/>
</dbReference>
<dbReference type="CDD" id="cd13849">
    <property type="entry name" value="CuRO_1_LCC_plant"/>
    <property type="match status" value="1"/>
</dbReference>
<dbReference type="Pfam" id="PF07731">
    <property type="entry name" value="Cu-oxidase_2"/>
    <property type="match status" value="1"/>
</dbReference>
<dbReference type="RefSeq" id="XP_044410200.1">
    <property type="nucleotide sequence ID" value="XM_044554265.1"/>
</dbReference>
<feature type="domain" description="Plastocyanin-like" evidence="13">
    <location>
        <begin position="38"/>
        <end position="151"/>
    </location>
</feature>
<dbReference type="OrthoDB" id="2121828at2759"/>
<dbReference type="InterPro" id="IPR011706">
    <property type="entry name" value="Cu-oxidase_C"/>
</dbReference>
<dbReference type="PROSITE" id="PS00079">
    <property type="entry name" value="MULTICOPPER_OXIDASE1"/>
    <property type="match status" value="1"/>
</dbReference>
<dbReference type="Gene3D" id="2.60.40.420">
    <property type="entry name" value="Cupredoxins - blue copper proteins"/>
    <property type="match status" value="3"/>
</dbReference>
<reference evidence="14" key="1">
    <citation type="submission" date="2018-08" db="EMBL/GenBank/DDBJ databases">
        <authorList>
            <person name="Rossello M."/>
        </authorList>
    </citation>
    <scope>NUCLEOTIDE SEQUENCE [LARGE SCALE GENOMIC DNA]</scope>
    <source>
        <strain evidence="14">cv. Chinese Spring</strain>
    </source>
</reference>
<dbReference type="SUPFAM" id="SSF49503">
    <property type="entry name" value="Cupredoxins"/>
    <property type="match status" value="3"/>
</dbReference>
<dbReference type="InterPro" id="IPR033138">
    <property type="entry name" value="Cu_oxidase_CS"/>
</dbReference>
<dbReference type="Gramene" id="TraesARI6B03G03595530.1">
    <property type="protein sequence ID" value="TraesARI6B03G03595530.1"/>
    <property type="gene ID" value="TraesARI6B03G03595530"/>
</dbReference>
<evidence type="ECO:0008006" key="16">
    <source>
        <dbReference type="Google" id="ProtNLM"/>
    </source>
</evidence>
<evidence type="ECO:0000256" key="5">
    <source>
        <dbReference type="ARBA" id="ARBA00022723"/>
    </source>
</evidence>
<reference evidence="14" key="2">
    <citation type="submission" date="2018-10" db="UniProtKB">
        <authorList>
            <consortium name="EnsemblPlants"/>
        </authorList>
    </citation>
    <scope>IDENTIFICATION</scope>
</reference>
<evidence type="ECO:0000259" key="12">
    <source>
        <dbReference type="Pfam" id="PF07731"/>
    </source>
</evidence>
<dbReference type="Gramene" id="TraesNORUn03G04734260.1">
    <property type="protein sequence ID" value="TraesNORUn03G04734260.1"/>
    <property type="gene ID" value="TraesNORUn03G04734260"/>
</dbReference>
<dbReference type="STRING" id="4565.A0A3B6PU91"/>
<dbReference type="EnsemblPlants" id="TraesCS6B02G450100.2">
    <property type="protein sequence ID" value="TraesCS6B02G450100.2"/>
    <property type="gene ID" value="TraesCS6B02G450100"/>
</dbReference>
<dbReference type="GeneID" id="123135175"/>
<dbReference type="InterPro" id="IPR008972">
    <property type="entry name" value="Cupredoxin"/>
</dbReference>
<dbReference type="Gramene" id="TraesNOR6B03G03672400.1">
    <property type="protein sequence ID" value="TraesNOR6B03G03672400.1"/>
    <property type="gene ID" value="TraesNOR6B03G03672400"/>
</dbReference>
<evidence type="ECO:0000256" key="6">
    <source>
        <dbReference type="ARBA" id="ARBA00022737"/>
    </source>
</evidence>
<keyword evidence="8" id="KW-0186">Copper</keyword>
<dbReference type="Pfam" id="PF00394">
    <property type="entry name" value="Cu-oxidase"/>
    <property type="match status" value="1"/>
</dbReference>
<dbReference type="InterPro" id="IPR034288">
    <property type="entry name" value="CuRO_1_LCC"/>
</dbReference>
<evidence type="ECO:0000256" key="8">
    <source>
        <dbReference type="ARBA" id="ARBA00023008"/>
    </source>
</evidence>
<evidence type="ECO:0000256" key="1">
    <source>
        <dbReference type="ARBA" id="ARBA00001935"/>
    </source>
</evidence>
<evidence type="ECO:0000256" key="2">
    <source>
        <dbReference type="ARBA" id="ARBA00004613"/>
    </source>
</evidence>
<evidence type="ECO:0000256" key="3">
    <source>
        <dbReference type="ARBA" id="ARBA00010609"/>
    </source>
</evidence>
<evidence type="ECO:0000256" key="4">
    <source>
        <dbReference type="ARBA" id="ARBA00022525"/>
    </source>
</evidence>
<keyword evidence="10" id="KW-0732">Signal</keyword>
<evidence type="ECO:0000313" key="14">
    <source>
        <dbReference type="EnsemblPlants" id="TraesCS6B02G450100.2"/>
    </source>
</evidence>
<evidence type="ECO:0000256" key="7">
    <source>
        <dbReference type="ARBA" id="ARBA00023002"/>
    </source>
</evidence>
<proteinExistence type="inferred from homology"/>
<organism evidence="14">
    <name type="scientific">Triticum aestivum</name>
    <name type="common">Wheat</name>
    <dbReference type="NCBI Taxonomy" id="4565"/>
    <lineage>
        <taxon>Eukaryota</taxon>
        <taxon>Viridiplantae</taxon>
        <taxon>Streptophyta</taxon>
        <taxon>Embryophyta</taxon>
        <taxon>Tracheophyta</taxon>
        <taxon>Spermatophyta</taxon>
        <taxon>Magnoliopsida</taxon>
        <taxon>Liliopsida</taxon>
        <taxon>Poales</taxon>
        <taxon>Poaceae</taxon>
        <taxon>BOP clade</taxon>
        <taxon>Pooideae</taxon>
        <taxon>Triticodae</taxon>
        <taxon>Triticeae</taxon>
        <taxon>Triticinae</taxon>
        <taxon>Triticum</taxon>
    </lineage>
</organism>
<dbReference type="InterPro" id="IPR011707">
    <property type="entry name" value="Cu-oxidase-like_N"/>
</dbReference>
<keyword evidence="7" id="KW-0560">Oxidoreductase</keyword>
<protein>
    <recommendedName>
        <fullName evidence="16">Laccase</fullName>
    </recommendedName>
</protein>
<keyword evidence="6" id="KW-0677">Repeat</keyword>
<feature type="region of interest" description="Disordered" evidence="9">
    <location>
        <begin position="556"/>
        <end position="581"/>
    </location>
</feature>
<dbReference type="GO" id="GO:0005507">
    <property type="term" value="F:copper ion binding"/>
    <property type="evidence" value="ECO:0007669"/>
    <property type="project" value="InterPro"/>
</dbReference>
<dbReference type="GO" id="GO:0016491">
    <property type="term" value="F:oxidoreductase activity"/>
    <property type="evidence" value="ECO:0000318"/>
    <property type="project" value="GO_Central"/>
</dbReference>
<keyword evidence="5" id="KW-0479">Metal-binding</keyword>
<dbReference type="Gramene" id="TraesSTA6B03G03623350.1">
    <property type="protein sequence ID" value="TraesSTA6B03G03623350.1"/>
    <property type="gene ID" value="TraesSTA6B03G03623350"/>
</dbReference>
<dbReference type="Pfam" id="PF07732">
    <property type="entry name" value="Cu-oxidase_3"/>
    <property type="match status" value="1"/>
</dbReference>
<feature type="signal peptide" evidence="10">
    <location>
        <begin position="1"/>
        <end position="20"/>
    </location>
</feature>
<evidence type="ECO:0000313" key="15">
    <source>
        <dbReference type="Proteomes" id="UP000019116"/>
    </source>
</evidence>
<feature type="domain" description="Plastocyanin-like" evidence="11">
    <location>
        <begin position="164"/>
        <end position="294"/>
    </location>
</feature>
<dbReference type="OMA" id="YNNQANA"/>
<dbReference type="InterPro" id="IPR001117">
    <property type="entry name" value="Cu-oxidase_2nd"/>
</dbReference>
<dbReference type="PANTHER" id="PTHR11709:SF356">
    <property type="entry name" value="LACCASE"/>
    <property type="match status" value="1"/>
</dbReference>
<comment type="similarity">
    <text evidence="3">Belongs to the multicopper oxidase family.</text>
</comment>
<keyword evidence="4" id="KW-0964">Secreted</keyword>
<sequence length="581" mass="63915">MAASVAGCFFFFFFFAVVLATASSGGSAALVEHTFIVSQMKLNHLCNDTLVTVVNGQLPGPAIEVTEGDSLVVHVVNKSPHGVTIHWHGVKQQLNCWADGAGMITQCPIQPNKNFTYRFDVAGQEGTLWWHAHVTSLRVTVHGALIIRPRSGPDSYPFPKPDKEIPIVIGEWWETDPFELDRRFANSDFADVPRSSTINGKLGDLNTCSGVTEDNYVLEVELGKTYLLRIVNAALHPQYYFKIAGHTFTVVAVDANYVKPYMTDTIVIAAGETVDVLVVAAAAPTGGRYYMVALGIMSLGPLTKTPVFISRGVMSYTANASGKGTSDDTGPIMVPEMPDYRDETMSFYFHGNLTSLRPVPVPGNIDERLLIAVDTGRLCRQGSVPSPPAYCMVTRMNNISFQLPTTTSLLQAYYKKDITMITSLRDFPSRPPPRIVFNRGYTSRGVSVWRVRYNTTVEVVLQGPPTPASYSNPMHLHGHDFFILAQGLGRYNAEKDVYAYNLVDPPVRNMALVPMYGWTVIRFVTTNPGVWFLHCHLAQHVSSGMAMAFVVENGPTTDTTLPPPPADYPSCDDPDDKVGYE</sequence>
<dbReference type="PANTHER" id="PTHR11709">
    <property type="entry name" value="MULTI-COPPER OXIDASE"/>
    <property type="match status" value="1"/>
</dbReference>
<accession>A0A3B6PU91</accession>
<dbReference type="InterPro" id="IPR045087">
    <property type="entry name" value="Cu-oxidase_fam"/>
</dbReference>
<comment type="subcellular location">
    <subcellularLocation>
        <location evidence="2">Secreted</location>
    </subcellularLocation>
</comment>
<evidence type="ECO:0000256" key="10">
    <source>
        <dbReference type="SAM" id="SignalP"/>
    </source>
</evidence>
<comment type="cofactor">
    <cofactor evidence="1">
        <name>Cu cation</name>
        <dbReference type="ChEBI" id="CHEBI:23378"/>
    </cofactor>
</comment>
<dbReference type="GO" id="GO:0005576">
    <property type="term" value="C:extracellular region"/>
    <property type="evidence" value="ECO:0007669"/>
    <property type="project" value="UniProtKB-SubCell"/>
</dbReference>